<keyword evidence="2" id="KW-1185">Reference proteome</keyword>
<name>A0ABD0JCM6_9CAEN</name>
<organism evidence="1 2">
    <name type="scientific">Batillaria attramentaria</name>
    <dbReference type="NCBI Taxonomy" id="370345"/>
    <lineage>
        <taxon>Eukaryota</taxon>
        <taxon>Metazoa</taxon>
        <taxon>Spiralia</taxon>
        <taxon>Lophotrochozoa</taxon>
        <taxon>Mollusca</taxon>
        <taxon>Gastropoda</taxon>
        <taxon>Caenogastropoda</taxon>
        <taxon>Sorbeoconcha</taxon>
        <taxon>Cerithioidea</taxon>
        <taxon>Batillariidae</taxon>
        <taxon>Batillaria</taxon>
    </lineage>
</organism>
<comment type="caution">
    <text evidence="1">The sequence shown here is derived from an EMBL/GenBank/DDBJ whole genome shotgun (WGS) entry which is preliminary data.</text>
</comment>
<protein>
    <submittedName>
        <fullName evidence="1">Uncharacterized protein</fullName>
    </submittedName>
</protein>
<accession>A0ABD0JCM6</accession>
<evidence type="ECO:0000313" key="1">
    <source>
        <dbReference type="EMBL" id="KAK7469787.1"/>
    </source>
</evidence>
<sequence length="156" mass="17985">MPNRFFKGAPKRTKPRGERMQVWIRCVSILQIQHIWTKTECRTRRNVRADGTILGEKGDPPVQKAGEGAYKINLLKKEPKEKKTAQGKPVPAITTKLRLNREMANVAGQTNMNWVHSGYTLTLENQRTVHSTPKPRTVFRIEPEILRLQHRPEHCS</sequence>
<dbReference type="Proteomes" id="UP001519460">
    <property type="component" value="Unassembled WGS sequence"/>
</dbReference>
<dbReference type="EMBL" id="JACVVK020000504">
    <property type="protein sequence ID" value="KAK7469787.1"/>
    <property type="molecule type" value="Genomic_DNA"/>
</dbReference>
<dbReference type="AlphaFoldDB" id="A0ABD0JCM6"/>
<gene>
    <name evidence="1" type="ORF">BaRGS_00036214</name>
</gene>
<evidence type="ECO:0000313" key="2">
    <source>
        <dbReference type="Proteomes" id="UP001519460"/>
    </source>
</evidence>
<proteinExistence type="predicted"/>
<reference evidence="1 2" key="1">
    <citation type="journal article" date="2023" name="Sci. Data">
        <title>Genome assembly of the Korean intertidal mud-creeper Batillaria attramentaria.</title>
        <authorList>
            <person name="Patra A.K."/>
            <person name="Ho P.T."/>
            <person name="Jun S."/>
            <person name="Lee S.J."/>
            <person name="Kim Y."/>
            <person name="Won Y.J."/>
        </authorList>
    </citation>
    <scope>NUCLEOTIDE SEQUENCE [LARGE SCALE GENOMIC DNA]</scope>
    <source>
        <strain evidence="1">Wonlab-2016</strain>
    </source>
</reference>